<keyword evidence="3" id="KW-1185">Reference proteome</keyword>
<name>A0A6A6DQ22_9PEZI</name>
<evidence type="ECO:0000256" key="1">
    <source>
        <dbReference type="SAM" id="Phobius"/>
    </source>
</evidence>
<keyword evidence="1" id="KW-0472">Membrane</keyword>
<keyword evidence="1" id="KW-0812">Transmembrane</keyword>
<organism evidence="2 3">
    <name type="scientific">Zopfia rhizophila CBS 207.26</name>
    <dbReference type="NCBI Taxonomy" id="1314779"/>
    <lineage>
        <taxon>Eukaryota</taxon>
        <taxon>Fungi</taxon>
        <taxon>Dikarya</taxon>
        <taxon>Ascomycota</taxon>
        <taxon>Pezizomycotina</taxon>
        <taxon>Dothideomycetes</taxon>
        <taxon>Dothideomycetes incertae sedis</taxon>
        <taxon>Zopfiaceae</taxon>
        <taxon>Zopfia</taxon>
    </lineage>
</organism>
<gene>
    <name evidence="2" type="ORF">K469DRAFT_713954</name>
</gene>
<evidence type="ECO:0000313" key="2">
    <source>
        <dbReference type="EMBL" id="KAF2181083.1"/>
    </source>
</evidence>
<dbReference type="AlphaFoldDB" id="A0A6A6DQ22"/>
<accession>A0A6A6DQ22</accession>
<feature type="transmembrane region" description="Helical" evidence="1">
    <location>
        <begin position="22"/>
        <end position="41"/>
    </location>
</feature>
<sequence length="65" mass="7537">MKGVSNLNSRTRRPWPHLHKKALFHEWFWVLVHVVPAYTAYVPMSLAQVDRPSSDHALAVGCRRD</sequence>
<protein>
    <submittedName>
        <fullName evidence="2">Uncharacterized protein</fullName>
    </submittedName>
</protein>
<proteinExistence type="predicted"/>
<keyword evidence="1" id="KW-1133">Transmembrane helix</keyword>
<reference evidence="2" key="1">
    <citation type="journal article" date="2020" name="Stud. Mycol.">
        <title>101 Dothideomycetes genomes: a test case for predicting lifestyles and emergence of pathogens.</title>
        <authorList>
            <person name="Haridas S."/>
            <person name="Albert R."/>
            <person name="Binder M."/>
            <person name="Bloem J."/>
            <person name="Labutti K."/>
            <person name="Salamov A."/>
            <person name="Andreopoulos B."/>
            <person name="Baker S."/>
            <person name="Barry K."/>
            <person name="Bills G."/>
            <person name="Bluhm B."/>
            <person name="Cannon C."/>
            <person name="Castanera R."/>
            <person name="Culley D."/>
            <person name="Daum C."/>
            <person name="Ezra D."/>
            <person name="Gonzalez J."/>
            <person name="Henrissat B."/>
            <person name="Kuo A."/>
            <person name="Liang C."/>
            <person name="Lipzen A."/>
            <person name="Lutzoni F."/>
            <person name="Magnuson J."/>
            <person name="Mondo S."/>
            <person name="Nolan M."/>
            <person name="Ohm R."/>
            <person name="Pangilinan J."/>
            <person name="Park H.-J."/>
            <person name="Ramirez L."/>
            <person name="Alfaro M."/>
            <person name="Sun H."/>
            <person name="Tritt A."/>
            <person name="Yoshinaga Y."/>
            <person name="Zwiers L.-H."/>
            <person name="Turgeon B."/>
            <person name="Goodwin S."/>
            <person name="Spatafora J."/>
            <person name="Crous P."/>
            <person name="Grigoriev I."/>
        </authorList>
    </citation>
    <scope>NUCLEOTIDE SEQUENCE</scope>
    <source>
        <strain evidence="2">CBS 207.26</strain>
    </source>
</reference>
<dbReference type="EMBL" id="ML994654">
    <property type="protein sequence ID" value="KAF2181083.1"/>
    <property type="molecule type" value="Genomic_DNA"/>
</dbReference>
<dbReference type="Proteomes" id="UP000800200">
    <property type="component" value="Unassembled WGS sequence"/>
</dbReference>
<evidence type="ECO:0000313" key="3">
    <source>
        <dbReference type="Proteomes" id="UP000800200"/>
    </source>
</evidence>